<comment type="caution">
    <text evidence="1">The sequence shown here is derived from an EMBL/GenBank/DDBJ whole genome shotgun (WGS) entry which is preliminary data.</text>
</comment>
<accession>A0A495PZG6</accession>
<dbReference type="InterPro" id="IPR011990">
    <property type="entry name" value="TPR-like_helical_dom_sf"/>
</dbReference>
<sequence length="478" mass="57427">MKSKLKIFNDFAEGILPHEASFLLKENKIRDEEKESILKKVCKNAVRIETLESFDEDIDKRKYAYIKKWINTKLGTVDVDAHLEYLSFTEKQIITDTITPKEEQELLSHISTYNNTSFYFQKFYELLKEFQDYLLIRFRYQDCKFTESFLEENKKHYEESIKVKEQLFYATKDLTQEYTSGTLNTMHWEQQLLSYLYSEELDGKNKYNAFIRLVFLYFNYKEYQKAMKVFDYVDECFSDGKMYSKRVLFNYYANRVILHSNLNDAEKAEYYAHLSVKQENSDKLFYLNNLIAILLKRDKNKQALNILTENYALFKKSNNNHQKLGFATHYIRTLIRNKRLKIAETFAENFLFNNKQHVFEHRWRHFFSNYLMLLTIIEKHVEVVKMVKKYDLLEREAEVMAKEDFIPKIHWYYFLAMYMNGSISEEKLMEDLLDTTSSFKFTNKGKGDLFAFIDKLSFTLPEIFSQIKSHLKNQLISS</sequence>
<evidence type="ECO:0000313" key="2">
    <source>
        <dbReference type="Proteomes" id="UP000276282"/>
    </source>
</evidence>
<keyword evidence="2" id="KW-1185">Reference proteome</keyword>
<dbReference type="OrthoDB" id="1400529at2"/>
<evidence type="ECO:0000313" key="1">
    <source>
        <dbReference type="EMBL" id="RKS55913.1"/>
    </source>
</evidence>
<dbReference type="SUPFAM" id="SSF48452">
    <property type="entry name" value="TPR-like"/>
    <property type="match status" value="1"/>
</dbReference>
<dbReference type="RefSeq" id="WP_121344660.1">
    <property type="nucleotide sequence ID" value="NZ_RBLG01000001.1"/>
</dbReference>
<dbReference type="AlphaFoldDB" id="A0A495PZG6"/>
<name>A0A495PZG6_9FLAO</name>
<protein>
    <recommendedName>
        <fullName evidence="3">Tetratricopeptide repeat protein</fullName>
    </recommendedName>
</protein>
<gene>
    <name evidence="1" type="ORF">BC962_0887</name>
</gene>
<reference evidence="1 2" key="1">
    <citation type="submission" date="2018-10" db="EMBL/GenBank/DDBJ databases">
        <title>Genomic Encyclopedia of Archaeal and Bacterial Type Strains, Phase II (KMG-II): from individual species to whole genera.</title>
        <authorList>
            <person name="Goeker M."/>
        </authorList>
    </citation>
    <scope>NUCLEOTIDE SEQUENCE [LARGE SCALE GENOMIC DNA]</scope>
    <source>
        <strain evidence="1 2">DSM 19839</strain>
    </source>
</reference>
<evidence type="ECO:0008006" key="3">
    <source>
        <dbReference type="Google" id="ProtNLM"/>
    </source>
</evidence>
<organism evidence="1 2">
    <name type="scientific">Gillisia mitskevichiae</name>
    <dbReference type="NCBI Taxonomy" id="270921"/>
    <lineage>
        <taxon>Bacteria</taxon>
        <taxon>Pseudomonadati</taxon>
        <taxon>Bacteroidota</taxon>
        <taxon>Flavobacteriia</taxon>
        <taxon>Flavobacteriales</taxon>
        <taxon>Flavobacteriaceae</taxon>
        <taxon>Gillisia</taxon>
    </lineage>
</organism>
<proteinExistence type="predicted"/>
<dbReference type="EMBL" id="RBLG01000001">
    <property type="protein sequence ID" value="RKS55913.1"/>
    <property type="molecule type" value="Genomic_DNA"/>
</dbReference>
<dbReference type="Proteomes" id="UP000276282">
    <property type="component" value="Unassembled WGS sequence"/>
</dbReference>